<feature type="transmembrane region" description="Helical" evidence="12">
    <location>
        <begin position="202"/>
        <end position="223"/>
    </location>
</feature>
<dbReference type="PROSITE" id="PS51103">
    <property type="entry name" value="PTS_EIIC_TYPE_1"/>
    <property type="match status" value="1"/>
</dbReference>
<dbReference type="InterPro" id="IPR001996">
    <property type="entry name" value="PTS_IIB_1"/>
</dbReference>
<sequence length="461" mass="48389">MNQAEISLAESILSAVGGAENIQSIAHCMTRLRLTLRDESALQSDQLQSIPGVLGVVEQAGEYQIVLGPGLVTRVATHLSKLSGKTSTPVAEEHLVARRHNSAKQLVRKIANIFIPLIPAIIAGGIIMGLTNVLIHSFPSLKEGSTVIPLLQAMSKVIFAYLSVFVGINTAKEFGGTPALGGIAGGLFILPDIENIQLFGEALVPGRGGLIGVLLAAWFIVWLEKSIRPFVPKSIDIIVTPTVAVLITGFSTYIALQPISGFLSEALTGGIQTLLNQGGLFAGAILSGFFLPLVMLGLHQGLIPIHMELLNATGIDPLQPILAMAGAGQVGAVFAVYLKTHNTTLRNVIKGALPVGILGIGEPLIYGVTLPLGRPFITACLGAAVGGAFQAVFKVASVGISVSGLPLTLLIKPDQIVLYLIGIVISYAAGFFFTYFFGFKEDMSKPFSSNSPTSNKGVPLQ</sequence>
<feature type="transmembrane region" description="Helical" evidence="12">
    <location>
        <begin position="113"/>
        <end position="135"/>
    </location>
</feature>
<dbReference type="PROSITE" id="PS51098">
    <property type="entry name" value="PTS_EIIB_TYPE_1"/>
    <property type="match status" value="1"/>
</dbReference>
<evidence type="ECO:0000256" key="7">
    <source>
        <dbReference type="ARBA" id="ARBA00022692"/>
    </source>
</evidence>
<keyword evidence="9 12" id="KW-1133">Transmembrane helix</keyword>
<dbReference type="GO" id="GO:0009401">
    <property type="term" value="P:phosphoenolpyruvate-dependent sugar phosphotransferase system"/>
    <property type="evidence" value="ECO:0007669"/>
    <property type="project" value="UniProtKB-KW"/>
</dbReference>
<feature type="domain" description="PTS EIIC type-1" evidence="14">
    <location>
        <begin position="108"/>
        <end position="453"/>
    </location>
</feature>
<dbReference type="GO" id="GO:0016301">
    <property type="term" value="F:kinase activity"/>
    <property type="evidence" value="ECO:0007669"/>
    <property type="project" value="UniProtKB-KW"/>
</dbReference>
<keyword evidence="7 12" id="KW-0812">Transmembrane</keyword>
<evidence type="ECO:0000256" key="12">
    <source>
        <dbReference type="SAM" id="Phobius"/>
    </source>
</evidence>
<evidence type="ECO:0000313" key="16">
    <source>
        <dbReference type="Proteomes" id="UP001157946"/>
    </source>
</evidence>
<organism evidence="15 16">
    <name type="scientific">Laceyella tengchongensis</name>
    <dbReference type="NCBI Taxonomy" id="574699"/>
    <lineage>
        <taxon>Bacteria</taxon>
        <taxon>Bacillati</taxon>
        <taxon>Bacillota</taxon>
        <taxon>Bacilli</taxon>
        <taxon>Bacillales</taxon>
        <taxon>Thermoactinomycetaceae</taxon>
        <taxon>Laceyella</taxon>
    </lineage>
</organism>
<keyword evidence="4" id="KW-0762">Sugar transport</keyword>
<feature type="transmembrane region" description="Helical" evidence="12">
    <location>
        <begin position="279"/>
        <end position="298"/>
    </location>
</feature>
<feature type="transmembrane region" description="Helical" evidence="12">
    <location>
        <begin position="147"/>
        <end position="167"/>
    </location>
</feature>
<evidence type="ECO:0000256" key="6">
    <source>
        <dbReference type="ARBA" id="ARBA00022683"/>
    </source>
</evidence>
<evidence type="ECO:0000256" key="4">
    <source>
        <dbReference type="ARBA" id="ARBA00022597"/>
    </source>
</evidence>
<dbReference type="PROSITE" id="PS01035">
    <property type="entry name" value="PTS_EIIB_TYPE_1_CYS"/>
    <property type="match status" value="1"/>
</dbReference>
<feature type="transmembrane region" description="Helical" evidence="12">
    <location>
        <begin position="235"/>
        <end position="259"/>
    </location>
</feature>
<keyword evidence="8" id="KW-0418">Kinase</keyword>
<comment type="subcellular location">
    <subcellularLocation>
        <location evidence="1">Cell membrane</location>
        <topology evidence="1">Multi-pass membrane protein</topology>
    </subcellularLocation>
</comment>
<dbReference type="CDD" id="cd00212">
    <property type="entry name" value="PTS_IIB_glc"/>
    <property type="match status" value="1"/>
</dbReference>
<keyword evidence="10 12" id="KW-0472">Membrane</keyword>
<dbReference type="Pfam" id="PF02378">
    <property type="entry name" value="PTS_EIIC"/>
    <property type="match status" value="1"/>
</dbReference>
<dbReference type="InterPro" id="IPR013013">
    <property type="entry name" value="PTS_EIIC_1"/>
</dbReference>
<dbReference type="PANTHER" id="PTHR30175:SF3">
    <property type="entry name" value="PTS SYSTEM N-ACETYLMURAMIC ACID-SPECIFIC EIIBC COMPONENT"/>
    <property type="match status" value="1"/>
</dbReference>
<feature type="transmembrane region" description="Helical" evidence="12">
    <location>
        <begin position="416"/>
        <end position="437"/>
    </location>
</feature>
<dbReference type="PANTHER" id="PTHR30175">
    <property type="entry name" value="PHOSPHOTRANSFERASE SYSTEM TRANSPORT PROTEIN"/>
    <property type="match status" value="1"/>
</dbReference>
<gene>
    <name evidence="15" type="ORF">SAMN06265361_10590</name>
</gene>
<evidence type="ECO:0000256" key="8">
    <source>
        <dbReference type="ARBA" id="ARBA00022777"/>
    </source>
</evidence>
<feature type="active site" description="Phosphocysteine intermediate; for EIIB activity" evidence="11">
    <location>
        <position position="28"/>
    </location>
</feature>
<reference evidence="15" key="1">
    <citation type="submission" date="2017-05" db="EMBL/GenBank/DDBJ databases">
        <authorList>
            <person name="Varghese N."/>
            <person name="Submissions S."/>
        </authorList>
    </citation>
    <scope>NUCLEOTIDE SEQUENCE</scope>
    <source>
        <strain evidence="15">DSM 45262</strain>
    </source>
</reference>
<evidence type="ECO:0000256" key="5">
    <source>
        <dbReference type="ARBA" id="ARBA00022679"/>
    </source>
</evidence>
<dbReference type="SUPFAM" id="SSF55604">
    <property type="entry name" value="Glucose permease domain IIB"/>
    <property type="match status" value="1"/>
</dbReference>
<name>A0AA45WQP4_9BACL</name>
<dbReference type="GO" id="GO:0008982">
    <property type="term" value="F:protein-N(PI)-phosphohistidine-sugar phosphotransferase activity"/>
    <property type="evidence" value="ECO:0007669"/>
    <property type="project" value="InterPro"/>
</dbReference>
<dbReference type="InterPro" id="IPR050558">
    <property type="entry name" value="PTS_Sugar-Specific_Components"/>
</dbReference>
<evidence type="ECO:0000259" key="14">
    <source>
        <dbReference type="PROSITE" id="PS51103"/>
    </source>
</evidence>
<keyword evidence="2" id="KW-0813">Transport</keyword>
<dbReference type="RefSeq" id="WP_284724457.1">
    <property type="nucleotide sequence ID" value="NZ_FXTU01000005.1"/>
</dbReference>
<evidence type="ECO:0000256" key="2">
    <source>
        <dbReference type="ARBA" id="ARBA00022448"/>
    </source>
</evidence>
<dbReference type="Pfam" id="PF00367">
    <property type="entry name" value="PTS_EIIB"/>
    <property type="match status" value="1"/>
</dbReference>
<comment type="caution">
    <text evidence="15">The sequence shown here is derived from an EMBL/GenBank/DDBJ whole genome shotgun (WGS) entry which is preliminary data.</text>
</comment>
<dbReference type="EMBL" id="FXTU01000005">
    <property type="protein sequence ID" value="SMP25938.1"/>
    <property type="molecule type" value="Genomic_DNA"/>
</dbReference>
<keyword evidence="16" id="KW-1185">Reference proteome</keyword>
<evidence type="ECO:0000313" key="15">
    <source>
        <dbReference type="EMBL" id="SMP25938.1"/>
    </source>
</evidence>
<evidence type="ECO:0000256" key="11">
    <source>
        <dbReference type="PROSITE-ProRule" id="PRU00421"/>
    </source>
</evidence>
<evidence type="ECO:0000256" key="9">
    <source>
        <dbReference type="ARBA" id="ARBA00022989"/>
    </source>
</evidence>
<dbReference type="FunFam" id="3.30.1360.60:FF:000001">
    <property type="entry name" value="PTS system glucose-specific IIBC component PtsG"/>
    <property type="match status" value="1"/>
</dbReference>
<evidence type="ECO:0000259" key="13">
    <source>
        <dbReference type="PROSITE" id="PS51098"/>
    </source>
</evidence>
<proteinExistence type="predicted"/>
<dbReference type="InterPro" id="IPR036878">
    <property type="entry name" value="Glu_permease_IIB"/>
</dbReference>
<feature type="transmembrane region" description="Helical" evidence="12">
    <location>
        <begin position="349"/>
        <end position="369"/>
    </location>
</feature>
<keyword evidence="6" id="KW-0598">Phosphotransferase system</keyword>
<dbReference type="GO" id="GO:0005886">
    <property type="term" value="C:plasma membrane"/>
    <property type="evidence" value="ECO:0007669"/>
    <property type="project" value="UniProtKB-SubCell"/>
</dbReference>
<dbReference type="AlphaFoldDB" id="A0AA45WQP4"/>
<dbReference type="InterPro" id="IPR018113">
    <property type="entry name" value="PTrfase_EIIB_Cys"/>
</dbReference>
<dbReference type="GO" id="GO:0090588">
    <property type="term" value="F:protein-phosphocysteine-N-acetylmuramate phosphotransferase system transporter activity"/>
    <property type="evidence" value="ECO:0007669"/>
    <property type="project" value="TreeGrafter"/>
</dbReference>
<evidence type="ECO:0000256" key="1">
    <source>
        <dbReference type="ARBA" id="ARBA00004651"/>
    </source>
</evidence>
<evidence type="ECO:0000256" key="3">
    <source>
        <dbReference type="ARBA" id="ARBA00022475"/>
    </source>
</evidence>
<keyword evidence="5" id="KW-0808">Transferase</keyword>
<evidence type="ECO:0000256" key="10">
    <source>
        <dbReference type="ARBA" id="ARBA00023136"/>
    </source>
</evidence>
<feature type="domain" description="PTS EIIB type-1" evidence="13">
    <location>
        <begin position="6"/>
        <end position="89"/>
    </location>
</feature>
<dbReference type="Gene3D" id="3.30.1360.60">
    <property type="entry name" value="Glucose permease domain IIB"/>
    <property type="match status" value="1"/>
</dbReference>
<keyword evidence="3" id="KW-1003">Cell membrane</keyword>
<dbReference type="Proteomes" id="UP001157946">
    <property type="component" value="Unassembled WGS sequence"/>
</dbReference>
<protein>
    <submittedName>
        <fullName evidence="15">PTS system IIB component, Glc family /PTS system IIC component, Glc family</fullName>
    </submittedName>
</protein>
<accession>A0AA45WQP4</accession>
<dbReference type="InterPro" id="IPR003352">
    <property type="entry name" value="PTS_EIIC"/>
</dbReference>
<feature type="transmembrane region" description="Helical" evidence="12">
    <location>
        <begin position="318"/>
        <end position="337"/>
    </location>
</feature>